<dbReference type="STRING" id="246410.A0A0E1RVS7"/>
<organism evidence="1 2">
    <name type="scientific">Coccidioides immitis (strain RS)</name>
    <name type="common">Valley fever fungus</name>
    <dbReference type="NCBI Taxonomy" id="246410"/>
    <lineage>
        <taxon>Eukaryota</taxon>
        <taxon>Fungi</taxon>
        <taxon>Dikarya</taxon>
        <taxon>Ascomycota</taxon>
        <taxon>Pezizomycotina</taxon>
        <taxon>Eurotiomycetes</taxon>
        <taxon>Eurotiomycetidae</taxon>
        <taxon>Onygenales</taxon>
        <taxon>Onygenaceae</taxon>
        <taxon>Coccidioides</taxon>
    </lineage>
</organism>
<name>A0A0E1RVS7_COCIM</name>
<proteinExistence type="predicted"/>
<dbReference type="EMBL" id="GG704912">
    <property type="protein sequence ID" value="EAS30587.1"/>
    <property type="molecule type" value="Genomic_DNA"/>
</dbReference>
<keyword evidence="2" id="KW-1185">Reference proteome</keyword>
<dbReference type="AlphaFoldDB" id="A0A0E1RVS7"/>
<dbReference type="VEuPathDB" id="FungiDB:CIMG_06066"/>
<dbReference type="InParanoid" id="A0A0E1RVS7"/>
<gene>
    <name evidence="1" type="ORF">CIMG_06066</name>
</gene>
<dbReference type="GeneID" id="4560930"/>
<protein>
    <submittedName>
        <fullName evidence="1">Uncharacterized protein</fullName>
    </submittedName>
</protein>
<accession>A0A0E1RVS7</accession>
<reference evidence="2" key="1">
    <citation type="journal article" date="2009" name="Genome Res.">
        <title>Comparative genomic analyses of the human fungal pathogens Coccidioides and their relatives.</title>
        <authorList>
            <person name="Sharpton T.J."/>
            <person name="Stajich J.E."/>
            <person name="Rounsley S.D."/>
            <person name="Gardner M.J."/>
            <person name="Wortman J.R."/>
            <person name="Jordar V.S."/>
            <person name="Maiti R."/>
            <person name="Kodira C.D."/>
            <person name="Neafsey D.E."/>
            <person name="Zeng Q."/>
            <person name="Hung C.-Y."/>
            <person name="McMahan C."/>
            <person name="Muszewska A."/>
            <person name="Grynberg M."/>
            <person name="Mandel M.A."/>
            <person name="Kellner E.M."/>
            <person name="Barker B.M."/>
            <person name="Galgiani J.N."/>
            <person name="Orbach M.J."/>
            <person name="Kirkland T.N."/>
            <person name="Cole G.T."/>
            <person name="Henn M.R."/>
            <person name="Birren B.W."/>
            <person name="Taylor J.W."/>
        </authorList>
    </citation>
    <scope>NUCLEOTIDE SEQUENCE [LARGE SCALE GENOMIC DNA]</scope>
    <source>
        <strain evidence="2">RS</strain>
    </source>
</reference>
<dbReference type="Gene3D" id="1.25.10.50">
    <property type="match status" value="1"/>
</dbReference>
<dbReference type="RefSeq" id="XP_001242170.1">
    <property type="nucleotide sequence ID" value="XM_001242169.2"/>
</dbReference>
<dbReference type="OMA" id="PSAQWAH"/>
<dbReference type="OrthoDB" id="4538483at2759"/>
<dbReference type="Proteomes" id="UP000001261">
    <property type="component" value="Unassembled WGS sequence"/>
</dbReference>
<evidence type="ECO:0000313" key="1">
    <source>
        <dbReference type="EMBL" id="EAS30587.1"/>
    </source>
</evidence>
<reference evidence="2" key="2">
    <citation type="journal article" date="2010" name="Genome Res.">
        <title>Population genomic sequencing of Coccidioides fungi reveals recent hybridization and transposon control.</title>
        <authorList>
            <person name="Neafsey D.E."/>
            <person name="Barker B.M."/>
            <person name="Sharpton T.J."/>
            <person name="Stajich J.E."/>
            <person name="Park D.J."/>
            <person name="Whiston E."/>
            <person name="Hung C.-Y."/>
            <person name="McMahan C."/>
            <person name="White J."/>
            <person name="Sykes S."/>
            <person name="Heiman D."/>
            <person name="Young S."/>
            <person name="Zeng Q."/>
            <person name="Abouelleil A."/>
            <person name="Aftuck L."/>
            <person name="Bessette D."/>
            <person name="Brown A."/>
            <person name="FitzGerald M."/>
            <person name="Lui A."/>
            <person name="Macdonald J.P."/>
            <person name="Priest M."/>
            <person name="Orbach M.J."/>
            <person name="Galgiani J.N."/>
            <person name="Kirkland T.N."/>
            <person name="Cole G.T."/>
            <person name="Birren B.W."/>
            <person name="Henn M.R."/>
            <person name="Taylor J.W."/>
            <person name="Rounsley S.D."/>
        </authorList>
    </citation>
    <scope>GENOME REANNOTATION</scope>
    <source>
        <strain evidence="2">RS</strain>
    </source>
</reference>
<sequence length="653" mass="71240">MGTPMTYDQLRDHLDQIYSDPSTRLDVRLIEKLQAELFASTDPKVSAALLVQISNLLPNIQEDPTPLTNLATKAATYLNYSQIRSIEPPLDILAGIKAPSHPVNLLALSLLRKASESVSDAAVVAGDSALVTSLVEIWLTSTTTAVAEAAFDVLWCLLRIDHPNQPWINGNMESSNSGGLGLVWRRLFGDRNVYNLLFSICCLDNDGQPGQPSKRQKSVAQGRLMDFVTRVGSLDWQAVTASHFPDVELGFKCKNLLDFAACQMVDTEDVLLHMTLIHFLEDLLKIDAPGFQQRCSTAQVSHPIFSSPSLDFLVSSGLHDRIMKYFVEPSTLDPAEAAYLSGPIMAYVSQYAQLYPNHLLQNQQSFLDKILTRTLQSFDMPSVQWAHGAVPSGELNILASLPRVMLLEAGKRSLNPLFSIPSKPLHKDTLGALGRIFHGPLGRKVDSDAEQQEDLSHNPTSSRAEAAAARTLYFQYLNQHTAIWNNVVAAAETVAMTDTALAAIAFIKAVATANWDVIKQGSTSEGITTARFAIPTEDEVERLGPASQGNLPLHGAWALLVPPALTVVLPYLFKDPQTHANFVAGGRGDTESAVWRIATAKYDALVALESSIERIGGSTNGVEDVIRTMKRRVAQGPWGNTSQIGSRVDALEL</sequence>
<evidence type="ECO:0000313" key="2">
    <source>
        <dbReference type="Proteomes" id="UP000001261"/>
    </source>
</evidence>
<dbReference type="KEGG" id="cim:CIMG_06066"/>